<protein>
    <submittedName>
        <fullName evidence="5">Uncharacterized protein</fullName>
    </submittedName>
</protein>
<evidence type="ECO:0000313" key="5">
    <source>
        <dbReference type="EMBL" id="OLP93079.1"/>
    </source>
</evidence>
<reference evidence="5 6" key="1">
    <citation type="submission" date="2016-02" db="EMBL/GenBank/DDBJ databases">
        <title>Genome analysis of coral dinoflagellate symbionts highlights evolutionary adaptations to a symbiotic lifestyle.</title>
        <authorList>
            <person name="Aranda M."/>
            <person name="Li Y."/>
            <person name="Liew Y.J."/>
            <person name="Baumgarten S."/>
            <person name="Simakov O."/>
            <person name="Wilson M."/>
            <person name="Piel J."/>
            <person name="Ashoor H."/>
            <person name="Bougouffa S."/>
            <person name="Bajic V.B."/>
            <person name="Ryu T."/>
            <person name="Ravasi T."/>
            <person name="Bayer T."/>
            <person name="Micklem G."/>
            <person name="Kim H."/>
            <person name="Bhak J."/>
            <person name="Lajeunesse T.C."/>
            <person name="Voolstra C.R."/>
        </authorList>
    </citation>
    <scope>NUCLEOTIDE SEQUENCE [LARGE SCALE GENOMIC DNA]</scope>
    <source>
        <strain evidence="5 6">CCMP2467</strain>
    </source>
</reference>
<evidence type="ECO:0000256" key="3">
    <source>
        <dbReference type="ARBA" id="ARBA00022989"/>
    </source>
</evidence>
<evidence type="ECO:0000313" key="6">
    <source>
        <dbReference type="Proteomes" id="UP000186817"/>
    </source>
</evidence>
<name>A0A1Q9DD37_SYMMI</name>
<keyword evidence="4" id="KW-0472">Membrane</keyword>
<dbReference type="AlphaFoldDB" id="A0A1Q9DD37"/>
<evidence type="ECO:0000256" key="4">
    <source>
        <dbReference type="ARBA" id="ARBA00023136"/>
    </source>
</evidence>
<keyword evidence="6" id="KW-1185">Reference proteome</keyword>
<dbReference type="Proteomes" id="UP000186817">
    <property type="component" value="Unassembled WGS sequence"/>
</dbReference>
<proteinExistence type="predicted"/>
<dbReference type="SUPFAM" id="SSF144091">
    <property type="entry name" value="Rhomboid-like"/>
    <property type="match status" value="1"/>
</dbReference>
<keyword evidence="3" id="KW-1133">Transmembrane helix</keyword>
<dbReference type="GO" id="GO:0016020">
    <property type="term" value="C:membrane"/>
    <property type="evidence" value="ECO:0007669"/>
    <property type="project" value="UniProtKB-SubCell"/>
</dbReference>
<dbReference type="InterPro" id="IPR035952">
    <property type="entry name" value="Rhomboid-like_sf"/>
</dbReference>
<gene>
    <name evidence="5" type="ORF">AK812_SmicGene25031</name>
</gene>
<keyword evidence="2" id="KW-0812">Transmembrane</keyword>
<comment type="subcellular location">
    <subcellularLocation>
        <location evidence="1">Membrane</location>
        <topology evidence="1">Multi-pass membrane protein</topology>
    </subcellularLocation>
</comment>
<comment type="caution">
    <text evidence="5">The sequence shown here is derived from an EMBL/GenBank/DDBJ whole genome shotgun (WGS) entry which is preliminary data.</text>
</comment>
<accession>A0A1Q9DD37</accession>
<evidence type="ECO:0000256" key="2">
    <source>
        <dbReference type="ARBA" id="ARBA00022692"/>
    </source>
</evidence>
<dbReference type="EMBL" id="LSRX01000595">
    <property type="protein sequence ID" value="OLP93079.1"/>
    <property type="molecule type" value="Genomic_DNA"/>
</dbReference>
<evidence type="ECO:0000256" key="1">
    <source>
        <dbReference type="ARBA" id="ARBA00004141"/>
    </source>
</evidence>
<dbReference type="OrthoDB" id="434696at2759"/>
<dbReference type="Gene3D" id="1.20.1540.10">
    <property type="entry name" value="Rhomboid-like"/>
    <property type="match status" value="1"/>
</dbReference>
<organism evidence="5 6">
    <name type="scientific">Symbiodinium microadriaticum</name>
    <name type="common">Dinoflagellate</name>
    <name type="synonym">Zooxanthella microadriatica</name>
    <dbReference type="NCBI Taxonomy" id="2951"/>
    <lineage>
        <taxon>Eukaryota</taxon>
        <taxon>Sar</taxon>
        <taxon>Alveolata</taxon>
        <taxon>Dinophyceae</taxon>
        <taxon>Suessiales</taxon>
        <taxon>Symbiodiniaceae</taxon>
        <taxon>Symbiodinium</taxon>
    </lineage>
</organism>
<sequence length="578" mass="63502">MLASASRRVVVHQQLLPKSCLCGRPLQYSSRQDQTWWDEELDRRRRGNKVGRQEAVKQEERKAGIQLEAQRRPERQEIQQSAAEMQLFASAESQRPPWAVMFLLLASGGLTAAATALWAKVSQSQSLEELQEELQNFCWVISGCSVSLPQLQAGEVHRLFAASLLRAGERPARLLADTILFFCCGTLLERLYGSTFLLQLILGSTVFSNVSALYLHQHFLAPSGDPPGSISSSSAAVVTLGTFCALRHGRWAAWRGVPVPISWLMAPVLELKESWPSPKGQPRPPQKSQIAVASEARCLELQKSTPTHYKQVSKAFASQCSSSKEKRRAQAQEYRIPPPKTRMDAANAPPSITEAQKAASIERGGYLYATIDFTPAVQNAPWSTEAPAQYDYQTKSDISVTRSKTLPRGWELVKGPPGDDIKELIKIHPWGTHLLVTEGGNAYWTHAGDNPGAMEAIWDYDKYPGRYQLKPRYGRVADISLARAYLHDLAVYRAEAKEVAQGSGIQRSIALAACLAVEDAARSNFRPPAQDIVSWRIDLEITAEEDPPAAPEATVLADAVGALLGAGLAAIFARASRA</sequence>